<dbReference type="Proteomes" id="UP001194696">
    <property type="component" value="Unassembled WGS sequence"/>
</dbReference>
<dbReference type="InterPro" id="IPR009553">
    <property type="entry name" value="DUF1173"/>
</dbReference>
<reference evidence="1 2" key="1">
    <citation type="journal article" date="2020" name="Fungal Divers.">
        <title>Resolving the Mortierellaceae phylogeny through synthesis of multi-gene phylogenetics and phylogenomics.</title>
        <authorList>
            <person name="Vandepol N."/>
            <person name="Liber J."/>
            <person name="Desiro A."/>
            <person name="Na H."/>
            <person name="Kennedy M."/>
            <person name="Barry K."/>
            <person name="Grigoriev I.V."/>
            <person name="Miller A.N."/>
            <person name="O'Donnell K."/>
            <person name="Stajich J.E."/>
            <person name="Bonito G."/>
        </authorList>
    </citation>
    <scope>NUCLEOTIDE SEQUENCE [LARGE SCALE GENOMIC DNA]</scope>
    <source>
        <strain evidence="1 2">AD045</strain>
    </source>
</reference>
<dbReference type="Pfam" id="PF06666">
    <property type="entry name" value="DUF1173"/>
    <property type="match status" value="1"/>
</dbReference>
<name>A0ABQ7K254_9FUNG</name>
<gene>
    <name evidence="1" type="ORF">BGZ96_006773</name>
</gene>
<comment type="caution">
    <text evidence="1">The sequence shown here is derived from an EMBL/GenBank/DDBJ whole genome shotgun (WGS) entry which is preliminary data.</text>
</comment>
<proteinExistence type="predicted"/>
<evidence type="ECO:0000313" key="1">
    <source>
        <dbReference type="EMBL" id="KAG0289708.1"/>
    </source>
</evidence>
<sequence length="401" mass="44525">MSVYKIGLTTVHADDPKFNEYLIKAYTGKVRPLCLCIPTGVNMYIAKISQDRFLVKRMPNSGGQHSPLCDSYELPPELSGLGQVLGSAIVENPEDATATLKLAFSMSKTGKRVVPASASIEHDSVKTDGNKLTLRGTLHYLWEQAGFNRWSPGMRSKRNWFVLRKFLLQQAEGKFAKGTELSQMLYIPESFRSEHKDEIAQRRMARMMPIASAEGGARRLMLMIAEVKEFAQSRYGHKLIVKHVPDFHFMISDDLYRRLVKRFELEIGLAGATPNSHLIAIATFSIGPTGVASLEEISLMCVNDNWIPFETMYDQMLLTTMVNQNRHFVKSMRYNLPSTSPLACAVLTDVGKSLVAAYIIQPGASSEYLAAVDTLISGGDLQAWKWELGSGAPIPALPCSV</sequence>
<dbReference type="EMBL" id="JAAAIM010000331">
    <property type="protein sequence ID" value="KAG0289708.1"/>
    <property type="molecule type" value="Genomic_DNA"/>
</dbReference>
<accession>A0ABQ7K254</accession>
<evidence type="ECO:0008006" key="3">
    <source>
        <dbReference type="Google" id="ProtNLM"/>
    </source>
</evidence>
<organism evidence="1 2">
    <name type="scientific">Linnemannia gamsii</name>
    <dbReference type="NCBI Taxonomy" id="64522"/>
    <lineage>
        <taxon>Eukaryota</taxon>
        <taxon>Fungi</taxon>
        <taxon>Fungi incertae sedis</taxon>
        <taxon>Mucoromycota</taxon>
        <taxon>Mortierellomycotina</taxon>
        <taxon>Mortierellomycetes</taxon>
        <taxon>Mortierellales</taxon>
        <taxon>Mortierellaceae</taxon>
        <taxon>Linnemannia</taxon>
    </lineage>
</organism>
<keyword evidence="2" id="KW-1185">Reference proteome</keyword>
<evidence type="ECO:0000313" key="2">
    <source>
        <dbReference type="Proteomes" id="UP001194696"/>
    </source>
</evidence>
<protein>
    <recommendedName>
        <fullName evidence="3">DUF1173 domain-containing protein</fullName>
    </recommendedName>
</protein>